<feature type="region of interest" description="Disordered" evidence="1">
    <location>
        <begin position="1"/>
        <end position="28"/>
    </location>
</feature>
<feature type="region of interest" description="Disordered" evidence="1">
    <location>
        <begin position="200"/>
        <end position="238"/>
    </location>
</feature>
<evidence type="ECO:0000313" key="2">
    <source>
        <dbReference type="EMBL" id="CCO14227.1"/>
    </source>
</evidence>
<dbReference type="KEGG" id="bpg:Bathy01g00810"/>
<dbReference type="Proteomes" id="UP000198341">
    <property type="component" value="Chromosome 1"/>
</dbReference>
<dbReference type="RefSeq" id="XP_007515348.1">
    <property type="nucleotide sequence ID" value="XM_007515286.1"/>
</dbReference>
<dbReference type="Gene3D" id="6.10.140.2220">
    <property type="match status" value="1"/>
</dbReference>
<dbReference type="OrthoDB" id="10520968at2759"/>
<organism evidence="2 3">
    <name type="scientific">Bathycoccus prasinos</name>
    <dbReference type="NCBI Taxonomy" id="41875"/>
    <lineage>
        <taxon>Eukaryota</taxon>
        <taxon>Viridiplantae</taxon>
        <taxon>Chlorophyta</taxon>
        <taxon>Mamiellophyceae</taxon>
        <taxon>Mamiellales</taxon>
        <taxon>Bathycoccaceae</taxon>
        <taxon>Bathycoccus</taxon>
    </lineage>
</organism>
<feature type="compositionally biased region" description="Acidic residues" evidence="1">
    <location>
        <begin position="214"/>
        <end position="238"/>
    </location>
</feature>
<evidence type="ECO:0000256" key="1">
    <source>
        <dbReference type="SAM" id="MobiDB-lite"/>
    </source>
</evidence>
<proteinExistence type="predicted"/>
<dbReference type="EMBL" id="FO082278">
    <property type="protein sequence ID" value="CCO14227.1"/>
    <property type="molecule type" value="Genomic_DNA"/>
</dbReference>
<protein>
    <submittedName>
        <fullName evidence="2">Uncharacterized protein</fullName>
    </submittedName>
</protein>
<evidence type="ECO:0000313" key="3">
    <source>
        <dbReference type="Proteomes" id="UP000198341"/>
    </source>
</evidence>
<gene>
    <name evidence="2" type="ORF">Bathy01g00810</name>
</gene>
<sequence>MSASAHDQRKTSKEDLKTTKTKPNSTKTRSFTHWDKFWHDAVKENEQKMRDANRAHFKKTGDQKFQDFDEGIDSDRAYMDACHKLDRGVPRYAVTLSCSGCGCEKSKDAMMRLECAQCLEMYKERKMKVVVDAFERAFFCSENCYVEHWKEHRMRHGPAYSRATKENGEVHRFEAHDEGCGALWDHGTLKRKYFHECEPNTKWGADVNNTEGGGQEEEKEEEEEDNAVDSDKENEETF</sequence>
<keyword evidence="3" id="KW-1185">Reference proteome</keyword>
<name>K8E962_9CHLO</name>
<feature type="compositionally biased region" description="Basic and acidic residues" evidence="1">
    <location>
        <begin position="1"/>
        <end position="18"/>
    </location>
</feature>
<dbReference type="AlphaFoldDB" id="K8E962"/>
<dbReference type="GeneID" id="19017817"/>
<accession>K8E962</accession>
<reference evidence="2 3" key="1">
    <citation type="submission" date="2011-10" db="EMBL/GenBank/DDBJ databases">
        <authorList>
            <person name="Genoscope - CEA"/>
        </authorList>
    </citation>
    <scope>NUCLEOTIDE SEQUENCE [LARGE SCALE GENOMIC DNA]</scope>
    <source>
        <strain evidence="2 3">RCC 1105</strain>
    </source>
</reference>